<keyword evidence="4" id="KW-1133">Transmembrane helix</keyword>
<comment type="subcellular location">
    <subcellularLocation>
        <location evidence="7">Endomembrane system</location>
        <topology evidence="7">Single-pass type I membrane protein</topology>
    </subcellularLocation>
</comment>
<evidence type="ECO:0000256" key="7">
    <source>
        <dbReference type="ARBA" id="ARBA00046288"/>
    </source>
</evidence>
<evidence type="ECO:0000256" key="4">
    <source>
        <dbReference type="ARBA" id="ARBA00022989"/>
    </source>
</evidence>
<feature type="domain" description="Vacuolar sorting receptor thioredoxin-like" evidence="9">
    <location>
        <begin position="149"/>
        <end position="285"/>
    </location>
</feature>
<sequence length="350" mass="39480">MRSVIGELFVQLCSGEEQLESDIAKLHRRRLHVFDWEFWDSSARRNIDCFFALKAWHAQQAGAAAVLVADYIDMPLITMGTPEEEYVDVEFAQYITIPSALITLLHPDERVKYEFCTNSDYECGPTCDSQLEFVKNSKGAAQILEQKGYCALDLGHDPDRGYGGKDVMVQNLRQACFFKVANESGNPWLWWDYVTDFVIHCQSKEKPTKECADKVIQSLGIDLAKIDDCIGDTVADVENQVLEAELDAKTGRGIREDVTMLPTLLINDRQYRGKLDKGAVLKAICRFSRYHRASNMFKIPSAEECASVPSLTVLSISATATRFAKENLFPWQGRNSISKHIVDGRSLFGR</sequence>
<dbReference type="EMBL" id="VEPZ02000279">
    <property type="protein sequence ID" value="KAE8728121.1"/>
    <property type="molecule type" value="Genomic_DNA"/>
</dbReference>
<evidence type="ECO:0000259" key="9">
    <source>
        <dbReference type="Pfam" id="PF25011"/>
    </source>
</evidence>
<proteinExistence type="predicted"/>
<dbReference type="GO" id="GO:0012505">
    <property type="term" value="C:endomembrane system"/>
    <property type="evidence" value="ECO:0007669"/>
    <property type="project" value="UniProtKB-SubCell"/>
</dbReference>
<dbReference type="InterPro" id="IPR056858">
    <property type="entry name" value="VSR_TRX"/>
</dbReference>
<keyword evidence="3" id="KW-0677">Repeat</keyword>
<keyword evidence="5" id="KW-0472">Membrane</keyword>
<evidence type="ECO:0000259" key="8">
    <source>
        <dbReference type="Pfam" id="PF02225"/>
    </source>
</evidence>
<organism evidence="10 11">
    <name type="scientific">Hibiscus syriacus</name>
    <name type="common">Rose of Sharon</name>
    <dbReference type="NCBI Taxonomy" id="106335"/>
    <lineage>
        <taxon>Eukaryota</taxon>
        <taxon>Viridiplantae</taxon>
        <taxon>Streptophyta</taxon>
        <taxon>Embryophyta</taxon>
        <taxon>Tracheophyta</taxon>
        <taxon>Spermatophyta</taxon>
        <taxon>Magnoliopsida</taxon>
        <taxon>eudicotyledons</taxon>
        <taxon>Gunneridae</taxon>
        <taxon>Pentapetalae</taxon>
        <taxon>rosids</taxon>
        <taxon>malvids</taxon>
        <taxon>Malvales</taxon>
        <taxon>Malvaceae</taxon>
        <taxon>Malvoideae</taxon>
        <taxon>Hibiscus</taxon>
    </lineage>
</organism>
<comment type="caution">
    <text evidence="10">The sequence shown here is derived from an EMBL/GenBank/DDBJ whole genome shotgun (WGS) entry which is preliminary data.</text>
</comment>
<evidence type="ECO:0000256" key="5">
    <source>
        <dbReference type="ARBA" id="ARBA00023136"/>
    </source>
</evidence>
<accession>A0A6A3CL62</accession>
<evidence type="ECO:0000256" key="1">
    <source>
        <dbReference type="ARBA" id="ARBA00022692"/>
    </source>
</evidence>
<dbReference type="AlphaFoldDB" id="A0A6A3CL62"/>
<dbReference type="Gene3D" id="3.40.30.10">
    <property type="entry name" value="Glutaredoxin"/>
    <property type="match status" value="1"/>
</dbReference>
<keyword evidence="11" id="KW-1185">Reference proteome</keyword>
<keyword evidence="10" id="KW-0675">Receptor</keyword>
<keyword evidence="1" id="KW-0812">Transmembrane</keyword>
<dbReference type="PANTHER" id="PTHR22702:SF1">
    <property type="entry name" value="PROTEASE-ASSOCIATED DOMAIN-CONTAINING PROTEIN 1"/>
    <property type="match status" value="1"/>
</dbReference>
<dbReference type="Proteomes" id="UP000436088">
    <property type="component" value="Unassembled WGS sequence"/>
</dbReference>
<name>A0A6A3CL62_HIBSY</name>
<protein>
    <submittedName>
        <fullName evidence="10">Vacuolar-sorting receptor 1</fullName>
    </submittedName>
</protein>
<feature type="domain" description="PA" evidence="8">
    <location>
        <begin position="48"/>
        <end position="103"/>
    </location>
</feature>
<evidence type="ECO:0000256" key="3">
    <source>
        <dbReference type="ARBA" id="ARBA00022737"/>
    </source>
</evidence>
<dbReference type="InterPro" id="IPR003137">
    <property type="entry name" value="PA_domain"/>
</dbReference>
<dbReference type="Pfam" id="PF02225">
    <property type="entry name" value="PA"/>
    <property type="match status" value="1"/>
</dbReference>
<keyword evidence="2" id="KW-0732">Signal</keyword>
<evidence type="ECO:0000313" key="11">
    <source>
        <dbReference type="Proteomes" id="UP000436088"/>
    </source>
</evidence>
<evidence type="ECO:0000313" key="10">
    <source>
        <dbReference type="EMBL" id="KAE8728121.1"/>
    </source>
</evidence>
<gene>
    <name evidence="10" type="ORF">F3Y22_tig00004779pilonHSYRG00131</name>
</gene>
<dbReference type="Gene3D" id="3.50.30.30">
    <property type="match status" value="1"/>
</dbReference>
<reference evidence="10" key="1">
    <citation type="submission" date="2019-09" db="EMBL/GenBank/DDBJ databases">
        <title>Draft genome information of white flower Hibiscus syriacus.</title>
        <authorList>
            <person name="Kim Y.-M."/>
        </authorList>
    </citation>
    <scope>NUCLEOTIDE SEQUENCE [LARGE SCALE GENOMIC DNA]</scope>
    <source>
        <strain evidence="10">YM2019G1</strain>
    </source>
</reference>
<evidence type="ECO:0000256" key="6">
    <source>
        <dbReference type="ARBA" id="ARBA00023180"/>
    </source>
</evidence>
<dbReference type="PANTHER" id="PTHR22702">
    <property type="entry name" value="PROTEASE-ASSOCIATED DOMAIN-CONTAINING PROTEIN"/>
    <property type="match status" value="1"/>
</dbReference>
<dbReference type="Pfam" id="PF25011">
    <property type="entry name" value="VSR_TRX"/>
    <property type="match status" value="1"/>
</dbReference>
<keyword evidence="6" id="KW-0325">Glycoprotein</keyword>
<evidence type="ECO:0000256" key="2">
    <source>
        <dbReference type="ARBA" id="ARBA00022729"/>
    </source>
</evidence>